<dbReference type="InterPro" id="IPR019366">
    <property type="entry name" value="Clusterin-associated_protein-1"/>
</dbReference>
<feature type="region of interest" description="Disordered" evidence="8">
    <location>
        <begin position="396"/>
        <end position="485"/>
    </location>
</feature>
<keyword evidence="3" id="KW-0970">Cilium biogenesis/degradation</keyword>
<evidence type="ECO:0000256" key="6">
    <source>
        <dbReference type="ARBA" id="ARBA00023273"/>
    </source>
</evidence>
<keyword evidence="5" id="KW-0969">Cilium</keyword>
<dbReference type="Pfam" id="PF10234">
    <property type="entry name" value="Cluap1"/>
    <property type="match status" value="1"/>
</dbReference>
<evidence type="ECO:0000256" key="8">
    <source>
        <dbReference type="SAM" id="MobiDB-lite"/>
    </source>
</evidence>
<feature type="region of interest" description="Disordered" evidence="8">
    <location>
        <begin position="299"/>
        <end position="355"/>
    </location>
</feature>
<reference evidence="9" key="1">
    <citation type="journal article" date="2019" name="Plant J.">
        <title>Chlorella vulgaris genome assembly and annotation reveals the molecular basis for metabolic acclimation to high light conditions.</title>
        <authorList>
            <person name="Cecchin M."/>
            <person name="Marcolungo L."/>
            <person name="Rossato M."/>
            <person name="Girolomoni L."/>
            <person name="Cosentino E."/>
            <person name="Cuine S."/>
            <person name="Li-Beisson Y."/>
            <person name="Delledonne M."/>
            <person name="Ballottari M."/>
        </authorList>
    </citation>
    <scope>NUCLEOTIDE SEQUENCE</scope>
    <source>
        <strain evidence="9">211/11P</strain>
    </source>
</reference>
<feature type="compositionally biased region" description="Gly residues" evidence="8">
    <location>
        <begin position="396"/>
        <end position="408"/>
    </location>
</feature>
<evidence type="ECO:0000256" key="2">
    <source>
        <dbReference type="ARBA" id="ARBA00008340"/>
    </source>
</evidence>
<feature type="coiled-coil region" evidence="7">
    <location>
        <begin position="181"/>
        <end position="243"/>
    </location>
</feature>
<dbReference type="OrthoDB" id="438545at2759"/>
<gene>
    <name evidence="9" type="ORF">D9Q98_006809</name>
</gene>
<accession>A0A9D4TIV3</accession>
<dbReference type="EMBL" id="SIDB01000010">
    <property type="protein sequence ID" value="KAI3426863.1"/>
    <property type="molecule type" value="Genomic_DNA"/>
</dbReference>
<evidence type="ECO:0000256" key="7">
    <source>
        <dbReference type="SAM" id="Coils"/>
    </source>
</evidence>
<feature type="compositionally biased region" description="Polar residues" evidence="8">
    <location>
        <begin position="301"/>
        <end position="311"/>
    </location>
</feature>
<name>A0A9D4TIV3_CHLVU</name>
<comment type="similarity">
    <text evidence="2">Belongs to the CLUAP1 family.</text>
</comment>
<dbReference type="GO" id="GO:0060271">
    <property type="term" value="P:cilium assembly"/>
    <property type="evidence" value="ECO:0007669"/>
    <property type="project" value="TreeGrafter"/>
</dbReference>
<dbReference type="Proteomes" id="UP001055712">
    <property type="component" value="Unassembled WGS sequence"/>
</dbReference>
<keyword evidence="6" id="KW-0966">Cell projection</keyword>
<keyword evidence="10" id="KW-1185">Reference proteome</keyword>
<evidence type="ECO:0000313" key="9">
    <source>
        <dbReference type="EMBL" id="KAI3426863.1"/>
    </source>
</evidence>
<sequence>MAHEAEVQGLLEELTALGYTAKPPPQLGTAHAFDWVSDCLLWLAQRAAPDLSVPRDYSNEQRRVAFLSSLGSQLYAKTRVRLHLRRLYRGGGGAVRELRRLAGLLSSAASASSLSGLQRQAPSLADGERTQLRELSQRISASSAQLVAAITAAPAAAAGVAAAWAATADVGAVEQELTAGLAAAQKQAVQLEASVAGLGQEVQMLEARVEKRHVELDRLERRLDSLQAVKPAFSAEAEELEGELEGLYQQYLHRFRNLEWLEGALDAHAVRRQAEATEADKQLRRIQRQVAADEQRLLQGDLQNSSPNSLAASAELAGRLDSDDSEAELGTWGPKALPRLGGGGGAHAAAPGGGGKAAAAAAMDLHLLAVAAEEEGAGISGRSRLSLASGASGDVGAGGGGEAGGGSGKVTFAPSASSPTPGSPANGGTGPRPGSAARRATGSANALLRAKAGGGGSSVGGTAAPDVLTLDGPLKRRSSAADNDF</sequence>
<dbReference type="PANTHER" id="PTHR21547">
    <property type="entry name" value="CLUSTERIN ASSOCIATED PROTEIN 1"/>
    <property type="match status" value="1"/>
</dbReference>
<proteinExistence type="inferred from homology"/>
<dbReference type="GO" id="GO:0005815">
    <property type="term" value="C:microtubule organizing center"/>
    <property type="evidence" value="ECO:0007669"/>
    <property type="project" value="TreeGrafter"/>
</dbReference>
<evidence type="ECO:0008006" key="11">
    <source>
        <dbReference type="Google" id="ProtNLM"/>
    </source>
</evidence>
<feature type="compositionally biased region" description="Gly residues" evidence="8">
    <location>
        <begin position="340"/>
        <end position="355"/>
    </location>
</feature>
<feature type="compositionally biased region" description="Low complexity" evidence="8">
    <location>
        <begin position="413"/>
        <end position="424"/>
    </location>
</feature>
<evidence type="ECO:0000256" key="3">
    <source>
        <dbReference type="ARBA" id="ARBA00022794"/>
    </source>
</evidence>
<reference evidence="9" key="2">
    <citation type="submission" date="2020-11" db="EMBL/GenBank/DDBJ databases">
        <authorList>
            <person name="Cecchin M."/>
            <person name="Marcolungo L."/>
            <person name="Rossato M."/>
            <person name="Girolomoni L."/>
            <person name="Cosentino E."/>
            <person name="Cuine S."/>
            <person name="Li-Beisson Y."/>
            <person name="Delledonne M."/>
            <person name="Ballottari M."/>
        </authorList>
    </citation>
    <scope>NUCLEOTIDE SEQUENCE</scope>
    <source>
        <strain evidence="9">211/11P</strain>
        <tissue evidence="9">Whole cell</tissue>
    </source>
</reference>
<evidence type="ECO:0000256" key="1">
    <source>
        <dbReference type="ARBA" id="ARBA00004138"/>
    </source>
</evidence>
<dbReference type="AlphaFoldDB" id="A0A9D4TIV3"/>
<evidence type="ECO:0000256" key="5">
    <source>
        <dbReference type="ARBA" id="ARBA00023069"/>
    </source>
</evidence>
<keyword evidence="4 7" id="KW-0175">Coiled coil</keyword>
<evidence type="ECO:0000256" key="4">
    <source>
        <dbReference type="ARBA" id="ARBA00023054"/>
    </source>
</evidence>
<dbReference type="PANTHER" id="PTHR21547:SF0">
    <property type="entry name" value="CLUSTERIN-ASSOCIATED PROTEIN 1"/>
    <property type="match status" value="1"/>
</dbReference>
<comment type="subcellular location">
    <subcellularLocation>
        <location evidence="1">Cell projection</location>
        <location evidence="1">Cilium</location>
    </subcellularLocation>
</comment>
<dbReference type="GO" id="GO:0005929">
    <property type="term" value="C:cilium"/>
    <property type="evidence" value="ECO:0007669"/>
    <property type="project" value="UniProtKB-SubCell"/>
</dbReference>
<organism evidence="9 10">
    <name type="scientific">Chlorella vulgaris</name>
    <name type="common">Green alga</name>
    <dbReference type="NCBI Taxonomy" id="3077"/>
    <lineage>
        <taxon>Eukaryota</taxon>
        <taxon>Viridiplantae</taxon>
        <taxon>Chlorophyta</taxon>
        <taxon>core chlorophytes</taxon>
        <taxon>Trebouxiophyceae</taxon>
        <taxon>Chlorellales</taxon>
        <taxon>Chlorellaceae</taxon>
        <taxon>Chlorella clade</taxon>
        <taxon>Chlorella</taxon>
    </lineage>
</organism>
<dbReference type="GO" id="GO:0030992">
    <property type="term" value="C:intraciliary transport particle B"/>
    <property type="evidence" value="ECO:0007669"/>
    <property type="project" value="TreeGrafter"/>
</dbReference>
<comment type="caution">
    <text evidence="9">The sequence shown here is derived from an EMBL/GenBank/DDBJ whole genome shotgun (WGS) entry which is preliminary data.</text>
</comment>
<evidence type="ECO:0000313" key="10">
    <source>
        <dbReference type="Proteomes" id="UP001055712"/>
    </source>
</evidence>
<protein>
    <recommendedName>
        <fullName evidence="11">Clusterin-associated 1</fullName>
    </recommendedName>
</protein>